<name>A0A9D3XWX9_9SAUR</name>
<evidence type="ECO:0000256" key="1">
    <source>
        <dbReference type="SAM" id="SignalP"/>
    </source>
</evidence>
<dbReference type="AlphaFoldDB" id="A0A9D3XWX9"/>
<comment type="caution">
    <text evidence="2">The sequence shown here is derived from an EMBL/GenBank/DDBJ whole genome shotgun (WGS) entry which is preliminary data.</text>
</comment>
<gene>
    <name evidence="2" type="ORF">KIL84_020545</name>
</gene>
<proteinExistence type="predicted"/>
<protein>
    <recommendedName>
        <fullName evidence="4">Secreted protein</fullName>
    </recommendedName>
</protein>
<evidence type="ECO:0000313" key="2">
    <source>
        <dbReference type="EMBL" id="KAH1187796.1"/>
    </source>
</evidence>
<keyword evidence="3" id="KW-1185">Reference proteome</keyword>
<keyword evidence="1" id="KW-0732">Signal</keyword>
<dbReference type="EMBL" id="JAHDVG010000463">
    <property type="protein sequence ID" value="KAH1187796.1"/>
    <property type="molecule type" value="Genomic_DNA"/>
</dbReference>
<feature type="chain" id="PRO_5038585314" description="Secreted protein" evidence="1">
    <location>
        <begin position="30"/>
        <end position="117"/>
    </location>
</feature>
<evidence type="ECO:0000313" key="3">
    <source>
        <dbReference type="Proteomes" id="UP000827986"/>
    </source>
</evidence>
<organism evidence="2 3">
    <name type="scientific">Mauremys mutica</name>
    <name type="common">yellowpond turtle</name>
    <dbReference type="NCBI Taxonomy" id="74926"/>
    <lineage>
        <taxon>Eukaryota</taxon>
        <taxon>Metazoa</taxon>
        <taxon>Chordata</taxon>
        <taxon>Craniata</taxon>
        <taxon>Vertebrata</taxon>
        <taxon>Euteleostomi</taxon>
        <taxon>Archelosauria</taxon>
        <taxon>Testudinata</taxon>
        <taxon>Testudines</taxon>
        <taxon>Cryptodira</taxon>
        <taxon>Durocryptodira</taxon>
        <taxon>Testudinoidea</taxon>
        <taxon>Geoemydidae</taxon>
        <taxon>Geoemydinae</taxon>
        <taxon>Mauremys</taxon>
    </lineage>
</organism>
<evidence type="ECO:0008006" key="4">
    <source>
        <dbReference type="Google" id="ProtNLM"/>
    </source>
</evidence>
<accession>A0A9D3XWX9</accession>
<reference evidence="2" key="1">
    <citation type="submission" date="2021-09" db="EMBL/GenBank/DDBJ databases">
        <title>The genome of Mauremys mutica provides insights into the evolution of semi-aquatic lifestyle.</title>
        <authorList>
            <person name="Gong S."/>
            <person name="Gao Y."/>
        </authorList>
    </citation>
    <scope>NUCLEOTIDE SEQUENCE</scope>
    <source>
        <strain evidence="2">MM-2020</strain>
        <tissue evidence="2">Muscle</tissue>
    </source>
</reference>
<dbReference type="Proteomes" id="UP000827986">
    <property type="component" value="Unassembled WGS sequence"/>
</dbReference>
<feature type="signal peptide" evidence="1">
    <location>
        <begin position="1"/>
        <end position="29"/>
    </location>
</feature>
<sequence length="117" mass="12847">MVLSVPRNPSMHTSLFLSILFLRFSSLHTFTHPQSKADLLRPLLSLQVVGLDHAHSMCHQRSHSLATVKSTRVSLHATQKINPIGFVKTNVQLLVLSDNLSVCPTLPPEKALSSEGS</sequence>